<evidence type="ECO:0000313" key="8">
    <source>
        <dbReference type="EMBL" id="RDW66907.1"/>
    </source>
</evidence>
<keyword evidence="7" id="KW-0676">Redox-active center</keyword>
<accession>A0A3D8QYQ5</accession>
<dbReference type="SUPFAM" id="SSF52833">
    <property type="entry name" value="Thioredoxin-like"/>
    <property type="match status" value="2"/>
</dbReference>
<comment type="catalytic activity">
    <reaction evidence="1">
        <text>Catalyzes the rearrangement of -S-S- bonds in proteins.</text>
        <dbReference type="EC" id="5.3.4.1"/>
    </reaction>
</comment>
<dbReference type="CDD" id="cd02982">
    <property type="entry name" value="PDI_b'_family"/>
    <property type="match status" value="1"/>
</dbReference>
<evidence type="ECO:0000256" key="4">
    <source>
        <dbReference type="ARBA" id="ARBA00012723"/>
    </source>
</evidence>
<dbReference type="InterPro" id="IPR036249">
    <property type="entry name" value="Thioredoxin-like_sf"/>
</dbReference>
<dbReference type="EMBL" id="PDLN01000014">
    <property type="protein sequence ID" value="RDW66907.1"/>
    <property type="molecule type" value="Genomic_DNA"/>
</dbReference>
<reference evidence="8 9" key="1">
    <citation type="journal article" date="2018" name="IMA Fungus">
        <title>IMA Genome-F 9: Draft genome sequence of Annulohypoxylon stygium, Aspergillus mulundensis, Berkeleyomyces basicola (syn. Thielaviopsis basicola), Ceratocystis smalleyi, two Cercospora beticola strains, Coleophoma cylindrospora, Fusarium fracticaudum, Phialophora cf. hyalina, and Morchella septimelata.</title>
        <authorList>
            <person name="Wingfield B.D."/>
            <person name="Bills G.F."/>
            <person name="Dong Y."/>
            <person name="Huang W."/>
            <person name="Nel W.J."/>
            <person name="Swalarsk-Parry B.S."/>
            <person name="Vaghefi N."/>
            <person name="Wilken P.M."/>
            <person name="An Z."/>
            <person name="de Beer Z.W."/>
            <person name="De Vos L."/>
            <person name="Chen L."/>
            <person name="Duong T.A."/>
            <person name="Gao Y."/>
            <person name="Hammerbacher A."/>
            <person name="Kikkert J.R."/>
            <person name="Li Y."/>
            <person name="Li H."/>
            <person name="Li K."/>
            <person name="Li Q."/>
            <person name="Liu X."/>
            <person name="Ma X."/>
            <person name="Naidoo K."/>
            <person name="Pethybridge S.J."/>
            <person name="Sun J."/>
            <person name="Steenkamp E.T."/>
            <person name="van der Nest M.A."/>
            <person name="van Wyk S."/>
            <person name="Wingfield M.J."/>
            <person name="Xiong C."/>
            <person name="Yue Q."/>
            <person name="Zhang X."/>
        </authorList>
    </citation>
    <scope>NUCLEOTIDE SEQUENCE [LARGE SCALE GENOMIC DNA]</scope>
    <source>
        <strain evidence="8 9">BP5796</strain>
    </source>
</reference>
<dbReference type="PANTHER" id="PTHR18929:SF132">
    <property type="entry name" value="PROTEIN DISULFIDE-ISOMERASE A3"/>
    <property type="match status" value="1"/>
</dbReference>
<comment type="similarity">
    <text evidence="3">Belongs to the protein disulfide isomerase family.</text>
</comment>
<keyword evidence="6" id="KW-0413">Isomerase</keyword>
<dbReference type="Pfam" id="PF13848">
    <property type="entry name" value="Thioredoxin_6"/>
    <property type="match status" value="1"/>
</dbReference>
<dbReference type="OrthoDB" id="427280at2759"/>
<dbReference type="PANTHER" id="PTHR18929">
    <property type="entry name" value="PROTEIN DISULFIDE ISOMERASE"/>
    <property type="match status" value="1"/>
</dbReference>
<dbReference type="GO" id="GO:0034976">
    <property type="term" value="P:response to endoplasmic reticulum stress"/>
    <property type="evidence" value="ECO:0007669"/>
    <property type="project" value="TreeGrafter"/>
</dbReference>
<gene>
    <name evidence="8" type="ORF">BP5796_09656</name>
</gene>
<keyword evidence="9" id="KW-1185">Reference proteome</keyword>
<dbReference type="EC" id="5.3.4.1" evidence="4"/>
<evidence type="ECO:0000256" key="7">
    <source>
        <dbReference type="ARBA" id="ARBA00023284"/>
    </source>
</evidence>
<dbReference type="GO" id="GO:0003756">
    <property type="term" value="F:protein disulfide isomerase activity"/>
    <property type="evidence" value="ECO:0007669"/>
    <property type="project" value="UniProtKB-EC"/>
</dbReference>
<dbReference type="CDD" id="cd02961">
    <property type="entry name" value="PDI_a_family"/>
    <property type="match status" value="1"/>
</dbReference>
<proteinExistence type="inferred from homology"/>
<protein>
    <recommendedName>
        <fullName evidence="4">protein disulfide-isomerase</fullName>
        <ecNumber evidence="4">5.3.4.1</ecNumber>
    </recommendedName>
</protein>
<comment type="subcellular location">
    <subcellularLocation>
        <location evidence="2">Endoplasmic reticulum lumen</location>
    </subcellularLocation>
</comment>
<dbReference type="Gene3D" id="3.40.30.10">
    <property type="entry name" value="Glutaredoxin"/>
    <property type="match status" value="3"/>
</dbReference>
<dbReference type="GO" id="GO:0006457">
    <property type="term" value="P:protein folding"/>
    <property type="evidence" value="ECO:0007669"/>
    <property type="project" value="TreeGrafter"/>
</dbReference>
<sequence length="279" mass="31448">MEAELCKTYDVQSYPTIRMFRGVKDNWRYRGPRNAKAIVSYMIKQGLPLISHVNESNLEELKSLDTPVLIAHIAASDVKSSEVFTAVAGRLGETYIFASRSDLDTGIVDTTVRLPFIILHNPLDEVDILFQEEFEAQEVAKFAESASKPLIGKFGLLAFDKYTKEGIPLGLIFAEEVEERRELSEAIKNVALKHRTILNFATVDAKSFAFLTVPFGVEPTKLPAFVIRDTLTNEHFLFDQDTKITTEVIDEFVQGFVDEYLQRDGARVDIPKIGSHDEI</sequence>
<organism evidence="8 9">
    <name type="scientific">Coleophoma crateriformis</name>
    <dbReference type="NCBI Taxonomy" id="565419"/>
    <lineage>
        <taxon>Eukaryota</taxon>
        <taxon>Fungi</taxon>
        <taxon>Dikarya</taxon>
        <taxon>Ascomycota</taxon>
        <taxon>Pezizomycotina</taxon>
        <taxon>Leotiomycetes</taxon>
        <taxon>Helotiales</taxon>
        <taxon>Dermateaceae</taxon>
        <taxon>Coleophoma</taxon>
    </lineage>
</organism>
<evidence type="ECO:0000313" key="9">
    <source>
        <dbReference type="Proteomes" id="UP000256328"/>
    </source>
</evidence>
<evidence type="ECO:0000256" key="5">
    <source>
        <dbReference type="ARBA" id="ARBA00022824"/>
    </source>
</evidence>
<evidence type="ECO:0000256" key="1">
    <source>
        <dbReference type="ARBA" id="ARBA00001182"/>
    </source>
</evidence>
<dbReference type="GO" id="GO:0005788">
    <property type="term" value="C:endoplasmic reticulum lumen"/>
    <property type="evidence" value="ECO:0007669"/>
    <property type="project" value="UniProtKB-SubCell"/>
</dbReference>
<name>A0A3D8QYQ5_9HELO</name>
<dbReference type="AlphaFoldDB" id="A0A3D8QYQ5"/>
<dbReference type="Proteomes" id="UP000256328">
    <property type="component" value="Unassembled WGS sequence"/>
</dbReference>
<comment type="caution">
    <text evidence="8">The sequence shown here is derived from an EMBL/GenBank/DDBJ whole genome shotgun (WGS) entry which is preliminary data.</text>
</comment>
<keyword evidence="5" id="KW-0256">Endoplasmic reticulum</keyword>
<evidence type="ECO:0000256" key="3">
    <source>
        <dbReference type="ARBA" id="ARBA00006347"/>
    </source>
</evidence>
<evidence type="ECO:0000256" key="6">
    <source>
        <dbReference type="ARBA" id="ARBA00023235"/>
    </source>
</evidence>
<evidence type="ECO:0000256" key="2">
    <source>
        <dbReference type="ARBA" id="ARBA00004319"/>
    </source>
</evidence>